<sequence>MSLVDDSILAEVLSAKTEASVDPSVRDLGRLASGSDVDEQVWVRSLGPFGGTVAKVCGDSRLDLFGQQNGSTTDLQSAVMDIGQQQLACCGPR</sequence>
<dbReference type="AlphaFoldDB" id="A0A6G9Z9U5"/>
<protein>
    <submittedName>
        <fullName evidence="1">Uncharacterized protein</fullName>
    </submittedName>
</protein>
<name>A0A6G9Z9U5_9NOCA</name>
<gene>
    <name evidence="1" type="ORF">F6W96_31335</name>
</gene>
<dbReference type="Proteomes" id="UP000500953">
    <property type="component" value="Chromosome"/>
</dbReference>
<reference evidence="1 2" key="1">
    <citation type="journal article" date="2019" name="ACS Chem. Biol.">
        <title>Identification and Mobilization of a Cryptic Antibiotic Biosynthesis Gene Locus from a Human-Pathogenic Nocardia Isolate.</title>
        <authorList>
            <person name="Herisse M."/>
            <person name="Ishida K."/>
            <person name="Porter J.L."/>
            <person name="Howden B."/>
            <person name="Hertweck C."/>
            <person name="Stinear T.P."/>
            <person name="Pidot S.J."/>
        </authorList>
    </citation>
    <scope>NUCLEOTIDE SEQUENCE [LARGE SCALE GENOMIC DNA]</scope>
    <source>
        <strain evidence="1 2">AUSMDU00012715</strain>
    </source>
</reference>
<organism evidence="1 2">
    <name type="scientific">Nocardia terpenica</name>
    <dbReference type="NCBI Taxonomy" id="455432"/>
    <lineage>
        <taxon>Bacteria</taxon>
        <taxon>Bacillati</taxon>
        <taxon>Actinomycetota</taxon>
        <taxon>Actinomycetes</taxon>
        <taxon>Mycobacteriales</taxon>
        <taxon>Nocardiaceae</taxon>
        <taxon>Nocardia</taxon>
    </lineage>
</organism>
<evidence type="ECO:0000313" key="2">
    <source>
        <dbReference type="Proteomes" id="UP000500953"/>
    </source>
</evidence>
<evidence type="ECO:0000313" key="1">
    <source>
        <dbReference type="EMBL" id="QIS22171.1"/>
    </source>
</evidence>
<proteinExistence type="predicted"/>
<dbReference type="RefSeq" id="WP_167489613.1">
    <property type="nucleotide sequence ID" value="NZ_CP046173.1"/>
</dbReference>
<dbReference type="EMBL" id="CP046173">
    <property type="protein sequence ID" value="QIS22171.1"/>
    <property type="molecule type" value="Genomic_DNA"/>
</dbReference>
<accession>A0A6G9Z9U5</accession>